<dbReference type="EMBL" id="AMCI01004124">
    <property type="protein sequence ID" value="EJW98745.1"/>
    <property type="molecule type" value="Genomic_DNA"/>
</dbReference>
<reference evidence="1" key="1">
    <citation type="journal article" date="2012" name="PLoS ONE">
        <title>Gene sets for utilization of primary and secondary nutrition supplies in the distal gut of endangered iberian lynx.</title>
        <authorList>
            <person name="Alcaide M."/>
            <person name="Messina E."/>
            <person name="Richter M."/>
            <person name="Bargiela R."/>
            <person name="Peplies J."/>
            <person name="Huws S.A."/>
            <person name="Newbold C.J."/>
            <person name="Golyshin P.N."/>
            <person name="Simon M.A."/>
            <person name="Lopez G."/>
            <person name="Yakimov M.M."/>
            <person name="Ferrer M."/>
        </authorList>
    </citation>
    <scope>NUCLEOTIDE SEQUENCE</scope>
</reference>
<name>J9CFG0_9ZZZZ</name>
<dbReference type="AlphaFoldDB" id="J9CFG0"/>
<organism evidence="1">
    <name type="scientific">gut metagenome</name>
    <dbReference type="NCBI Taxonomy" id="749906"/>
    <lineage>
        <taxon>unclassified sequences</taxon>
        <taxon>metagenomes</taxon>
        <taxon>organismal metagenomes</taxon>
    </lineage>
</organism>
<proteinExistence type="predicted"/>
<sequence length="44" mass="4905">MLTVGTFFLIAEMRTAPLNAFDEVIVSLLSEFETLTVESLLTKL</sequence>
<protein>
    <submittedName>
        <fullName evidence="1">Uncharacterized protein</fullName>
    </submittedName>
</protein>
<comment type="caution">
    <text evidence="1">The sequence shown here is derived from an EMBL/GenBank/DDBJ whole genome shotgun (WGS) entry which is preliminary data.</text>
</comment>
<gene>
    <name evidence="1" type="ORF">EVA_13148</name>
</gene>
<evidence type="ECO:0000313" key="1">
    <source>
        <dbReference type="EMBL" id="EJW98745.1"/>
    </source>
</evidence>
<accession>J9CFG0</accession>